<name>A0A815T7F1_9BILA</name>
<dbReference type="SUPFAM" id="SSF81383">
    <property type="entry name" value="F-box domain"/>
    <property type="match status" value="1"/>
</dbReference>
<sequence>MLVIGKFEQLPNEILLEVFTYLNGFDIYNGFNQLNSRFDRLLKHCWYEFTTRNFEEFNLLCKTIISYITPQQIKAIRFYDFGLENNYFPILIQLNIFFDRFNIENFINLKLIKINEIHQSNDNDNNNEIADMNIVLKYVIENLYKLPNLTYFDMCLTYENCTNKTIQFVYKTIFNLPTLKSLVLTIAEENDINFFQYQQSNLESLTILAALYMSDIKQILTFNPNLKYLCIIDLSNNTITKYQWNNNKLLQSLVPNLKNVRFHFNINVSCDDIILLIQQLPEIQKLTICKDYRGFIEKESLKRSIQTSLPLLEKLKLTFKDVSGDPDELIDSDDELTYNLEEFIWCDIHNEIMNAMNHRN</sequence>
<reference evidence="2" key="1">
    <citation type="submission" date="2021-02" db="EMBL/GenBank/DDBJ databases">
        <authorList>
            <person name="Nowell W R."/>
        </authorList>
    </citation>
    <scope>NUCLEOTIDE SEQUENCE</scope>
</reference>
<evidence type="ECO:0000259" key="1">
    <source>
        <dbReference type="PROSITE" id="PS50181"/>
    </source>
</evidence>
<evidence type="ECO:0000313" key="2">
    <source>
        <dbReference type="EMBL" id="CAF1500969.1"/>
    </source>
</evidence>
<accession>A0A815T7F1</accession>
<feature type="domain" description="F-box" evidence="1">
    <location>
        <begin position="4"/>
        <end position="57"/>
    </location>
</feature>
<gene>
    <name evidence="2" type="ORF">GPM918_LOCUS36677</name>
    <name evidence="3" type="ORF">SRO942_LOCUS37419</name>
</gene>
<dbReference type="InterPro" id="IPR001810">
    <property type="entry name" value="F-box_dom"/>
</dbReference>
<dbReference type="InterPro" id="IPR032675">
    <property type="entry name" value="LRR_dom_sf"/>
</dbReference>
<organism evidence="2 4">
    <name type="scientific">Didymodactylos carnosus</name>
    <dbReference type="NCBI Taxonomy" id="1234261"/>
    <lineage>
        <taxon>Eukaryota</taxon>
        <taxon>Metazoa</taxon>
        <taxon>Spiralia</taxon>
        <taxon>Gnathifera</taxon>
        <taxon>Rotifera</taxon>
        <taxon>Eurotatoria</taxon>
        <taxon>Bdelloidea</taxon>
        <taxon>Philodinida</taxon>
        <taxon>Philodinidae</taxon>
        <taxon>Didymodactylos</taxon>
    </lineage>
</organism>
<dbReference type="SUPFAM" id="SSF52047">
    <property type="entry name" value="RNI-like"/>
    <property type="match status" value="1"/>
</dbReference>
<dbReference type="Proteomes" id="UP000681722">
    <property type="component" value="Unassembled WGS sequence"/>
</dbReference>
<dbReference type="OrthoDB" id="2125396at2759"/>
<dbReference type="EMBL" id="CAJOBC010087941">
    <property type="protein sequence ID" value="CAF4362568.1"/>
    <property type="molecule type" value="Genomic_DNA"/>
</dbReference>
<evidence type="ECO:0000313" key="4">
    <source>
        <dbReference type="Proteomes" id="UP000663829"/>
    </source>
</evidence>
<dbReference type="PROSITE" id="PS50181">
    <property type="entry name" value="FBOX"/>
    <property type="match status" value="1"/>
</dbReference>
<dbReference type="EMBL" id="CAJNOQ010022428">
    <property type="protein sequence ID" value="CAF1500969.1"/>
    <property type="molecule type" value="Genomic_DNA"/>
</dbReference>
<evidence type="ECO:0000313" key="3">
    <source>
        <dbReference type="EMBL" id="CAF4362568.1"/>
    </source>
</evidence>
<protein>
    <recommendedName>
        <fullName evidence="1">F-box domain-containing protein</fullName>
    </recommendedName>
</protein>
<comment type="caution">
    <text evidence="2">The sequence shown here is derived from an EMBL/GenBank/DDBJ whole genome shotgun (WGS) entry which is preliminary data.</text>
</comment>
<keyword evidence="4" id="KW-1185">Reference proteome</keyword>
<dbReference type="AlphaFoldDB" id="A0A815T7F1"/>
<proteinExistence type="predicted"/>
<dbReference type="InterPro" id="IPR036047">
    <property type="entry name" value="F-box-like_dom_sf"/>
</dbReference>
<dbReference type="Proteomes" id="UP000663829">
    <property type="component" value="Unassembled WGS sequence"/>
</dbReference>
<dbReference type="Gene3D" id="3.80.10.10">
    <property type="entry name" value="Ribonuclease Inhibitor"/>
    <property type="match status" value="1"/>
</dbReference>